<dbReference type="InterPro" id="IPR049939">
    <property type="entry name" value="NifE-like"/>
</dbReference>
<dbReference type="Proteomes" id="UP000007488">
    <property type="component" value="Chromosome"/>
</dbReference>
<dbReference type="PANTHER" id="PTHR42956">
    <property type="entry name" value="NITROGENASE IRON-MOLYBDENUM COFACTOR BIOSYNTHESIS PROTEIN NIFE"/>
    <property type="match status" value="1"/>
</dbReference>
<name>F0SYE6_SYNGF</name>
<accession>F0SYE6</accession>
<protein>
    <submittedName>
        <fullName evidence="2">Oxidoreductase/nitrogenase component 1</fullName>
    </submittedName>
</protein>
<dbReference type="PANTHER" id="PTHR42956:SF1">
    <property type="entry name" value="NITROGENASE IRON-MOLYBDENUM COFACTOR BIOSYNTHESIS PROTEIN NIFE"/>
    <property type="match status" value="1"/>
</dbReference>
<dbReference type="AlphaFoldDB" id="F0SYE6"/>
<dbReference type="GO" id="GO:0016491">
    <property type="term" value="F:oxidoreductase activity"/>
    <property type="evidence" value="ECO:0007669"/>
    <property type="project" value="InterPro"/>
</dbReference>
<sequence>MSYFDQKEPPKREDRLKACITYAGTVCGLAKKGASCCLNDGERGFSQGSICLLLPGLAMINSLPDNVTILHGAIGCGSCAHSQNANARSGGNIRWGKVKDAIWLSTALNESDVIGGGEEKLEKAIIEAEKTYRPTTITIVSGCVPGIIGDDIDGVIQKVQPTVNAILVPVHCEGFKTKIWATAYDAVYHGLGRKLLEEPGEENRLIIDEFAELKEKVVRSRTVNLMNVSSMGRVDELELSRLLGSLGLEVNIFPIFARPEEMYKVTQAALSVSTCPTHDDYFIKHLKEQYGIPYLLNHMPIGIENTNLWLKDVAGFFGLEEQADQLIKAETAELEAGLQEFLPLFQGKKVFVGAGEFRALATARLLQELGFEIVGIRSYHHDEFAIGEYEKLAASSPKDFVFNIANVQPFEEANLLRKLKPDVFLGHWHGNGTASRLGVATHVIYNSGLSYIGYLGVYEIARRLFRQLKNPILNRKLSQYTSLPYSDQWYNDDPFKYIKTAGVE</sequence>
<organism evidence="2 3">
    <name type="scientific">Syntrophobotulus glycolicus (strain DSM 8271 / FlGlyR)</name>
    <dbReference type="NCBI Taxonomy" id="645991"/>
    <lineage>
        <taxon>Bacteria</taxon>
        <taxon>Bacillati</taxon>
        <taxon>Bacillota</taxon>
        <taxon>Clostridia</taxon>
        <taxon>Eubacteriales</taxon>
        <taxon>Desulfitobacteriaceae</taxon>
        <taxon>Syntrophobotulus</taxon>
    </lineage>
</organism>
<reference evidence="2 3" key="1">
    <citation type="journal article" date="2011" name="Stand. Genomic Sci.">
        <title>Complete genome sequence of Syntrophobotulus glycolicus type strain (FlGlyR).</title>
        <authorList>
            <person name="Han C."/>
            <person name="Mwirichia R."/>
            <person name="Chertkov O."/>
            <person name="Held B."/>
            <person name="Lapidus A."/>
            <person name="Nolan M."/>
            <person name="Lucas S."/>
            <person name="Hammon N."/>
            <person name="Deshpande S."/>
            <person name="Cheng J.F."/>
            <person name="Tapia R."/>
            <person name="Goodwin L."/>
            <person name="Pitluck S."/>
            <person name="Huntemann M."/>
            <person name="Liolios K."/>
            <person name="Ivanova N."/>
            <person name="Pagani I."/>
            <person name="Mavromatis K."/>
            <person name="Ovchinikova G."/>
            <person name="Pati A."/>
            <person name="Chen A."/>
            <person name="Palaniappan K."/>
            <person name="Land M."/>
            <person name="Hauser L."/>
            <person name="Brambilla E.M."/>
            <person name="Rohde M."/>
            <person name="Spring S."/>
            <person name="Sikorski J."/>
            <person name="Goker M."/>
            <person name="Woyke T."/>
            <person name="Bristow J."/>
            <person name="Eisen J.A."/>
            <person name="Markowitz V."/>
            <person name="Hugenholtz P."/>
            <person name="Kyrpides N.C."/>
            <person name="Klenk H.P."/>
            <person name="Detter J.C."/>
        </authorList>
    </citation>
    <scope>NUCLEOTIDE SEQUENCE [LARGE SCALE GENOMIC DNA]</scope>
    <source>
        <strain evidence="3">DSM 8271 / FlGlyR</strain>
    </source>
</reference>
<feature type="domain" description="Nitrogenase/oxidoreductase component 1" evidence="1">
    <location>
        <begin position="57"/>
        <end position="467"/>
    </location>
</feature>
<dbReference type="eggNOG" id="COG2710">
    <property type="taxonomic scope" value="Bacteria"/>
</dbReference>
<proteinExistence type="predicted"/>
<dbReference type="Gene3D" id="3.40.50.1980">
    <property type="entry name" value="Nitrogenase molybdenum iron protein domain"/>
    <property type="match status" value="3"/>
</dbReference>
<dbReference type="Pfam" id="PF00148">
    <property type="entry name" value="Oxidored_nitro"/>
    <property type="match status" value="1"/>
</dbReference>
<evidence type="ECO:0000313" key="2">
    <source>
        <dbReference type="EMBL" id="ADY57058.1"/>
    </source>
</evidence>
<dbReference type="InterPro" id="IPR000510">
    <property type="entry name" value="Nase/OxRdtase_comp1"/>
</dbReference>
<gene>
    <name evidence="2" type="ordered locus">Sgly_2787</name>
</gene>
<evidence type="ECO:0000259" key="1">
    <source>
        <dbReference type="Pfam" id="PF00148"/>
    </source>
</evidence>
<dbReference type="SUPFAM" id="SSF53807">
    <property type="entry name" value="Helical backbone' metal receptor"/>
    <property type="match status" value="1"/>
</dbReference>
<reference evidence="3" key="2">
    <citation type="submission" date="2011-02" db="EMBL/GenBank/DDBJ databases">
        <title>The complete genome of Syntrophobotulus glycolicus DSM 8271.</title>
        <authorList>
            <person name="Lucas S."/>
            <person name="Copeland A."/>
            <person name="Lapidus A."/>
            <person name="Bruce D."/>
            <person name="Goodwin L."/>
            <person name="Pitluck S."/>
            <person name="Kyrpides N."/>
            <person name="Mavromatis K."/>
            <person name="Pagani I."/>
            <person name="Ivanova N."/>
            <person name="Mikhailova N."/>
            <person name="Chertkov O."/>
            <person name="Held B."/>
            <person name="Detter J.C."/>
            <person name="Tapia R."/>
            <person name="Han C."/>
            <person name="Land M."/>
            <person name="Hauser L."/>
            <person name="Markowitz V."/>
            <person name="Cheng J.-F."/>
            <person name="Hugenholtz P."/>
            <person name="Woyke T."/>
            <person name="Wu D."/>
            <person name="Spring S."/>
            <person name="Schroeder M."/>
            <person name="Brambilla E."/>
            <person name="Klenk H.-P."/>
            <person name="Eisen J.A."/>
        </authorList>
    </citation>
    <scope>NUCLEOTIDE SEQUENCE [LARGE SCALE GENOMIC DNA]</scope>
    <source>
        <strain evidence="3">DSM 8271 / FlGlyR</strain>
    </source>
</reference>
<dbReference type="EMBL" id="CP002547">
    <property type="protein sequence ID" value="ADY57058.1"/>
    <property type="molecule type" value="Genomic_DNA"/>
</dbReference>
<dbReference type="KEGG" id="sgy:Sgly_2787"/>
<dbReference type="STRING" id="645991.Sgly_2787"/>
<keyword evidence="3" id="KW-1185">Reference proteome</keyword>
<dbReference type="RefSeq" id="WP_013625878.1">
    <property type="nucleotide sequence ID" value="NC_015172.1"/>
</dbReference>
<dbReference type="OrthoDB" id="9767044at2"/>
<evidence type="ECO:0000313" key="3">
    <source>
        <dbReference type="Proteomes" id="UP000007488"/>
    </source>
</evidence>
<dbReference type="HOGENOM" id="CLU_025876_3_0_9"/>